<evidence type="ECO:0000313" key="1">
    <source>
        <dbReference type="EMBL" id="MDV6269407.1"/>
    </source>
</evidence>
<organism evidence="1 2">
    <name type="scientific">Rhodococcus globerulus</name>
    <dbReference type="NCBI Taxonomy" id="33008"/>
    <lineage>
        <taxon>Bacteria</taxon>
        <taxon>Bacillati</taxon>
        <taxon>Actinomycetota</taxon>
        <taxon>Actinomycetes</taxon>
        <taxon>Mycobacteriales</taxon>
        <taxon>Nocardiaceae</taxon>
        <taxon>Rhodococcus</taxon>
    </lineage>
</organism>
<protein>
    <submittedName>
        <fullName evidence="1">Nuclear transport factor 2 family protein</fullName>
    </submittedName>
</protein>
<accession>A0ABU4BYV1</accession>
<gene>
    <name evidence="1" type="ORF">R3Q16_22580</name>
</gene>
<dbReference type="EMBL" id="JAWLKB010000010">
    <property type="protein sequence ID" value="MDV6269407.1"/>
    <property type="molecule type" value="Genomic_DNA"/>
</dbReference>
<dbReference type="Gene3D" id="3.10.450.50">
    <property type="match status" value="1"/>
</dbReference>
<evidence type="ECO:0000313" key="2">
    <source>
        <dbReference type="Proteomes" id="UP001185927"/>
    </source>
</evidence>
<name>A0ABU4BYV1_RHOGO</name>
<sequence length="122" mass="13344">MSNPLIADCPDAVRAYLTLAEAEDRTAAVSLFVEDAHVTDDGHDYIGVTQIRAWLGRVASQYTYTTTPISTNSDAATRTTSIRCRLEGTFPGGMVDLDYRFQLDDSGRLERLTITPSADQPA</sequence>
<reference evidence="1 2" key="1">
    <citation type="submission" date="2023-10" db="EMBL/GenBank/DDBJ databases">
        <title>Development of a sustainable strategy for remediation of hydrocarbon-contaminated territories based on the waste exchange concept.</title>
        <authorList>
            <person name="Krivoruchko A."/>
        </authorList>
    </citation>
    <scope>NUCLEOTIDE SEQUENCE [LARGE SCALE GENOMIC DNA]</scope>
    <source>
        <strain evidence="1 2">IEGM 1203</strain>
    </source>
</reference>
<dbReference type="SUPFAM" id="SSF54427">
    <property type="entry name" value="NTF2-like"/>
    <property type="match status" value="1"/>
</dbReference>
<dbReference type="Proteomes" id="UP001185927">
    <property type="component" value="Unassembled WGS sequence"/>
</dbReference>
<proteinExistence type="predicted"/>
<dbReference type="InterPro" id="IPR032710">
    <property type="entry name" value="NTF2-like_dom_sf"/>
</dbReference>
<dbReference type="RefSeq" id="WP_317543916.1">
    <property type="nucleotide sequence ID" value="NZ_JAWLKB010000010.1"/>
</dbReference>
<comment type="caution">
    <text evidence="1">The sequence shown here is derived from an EMBL/GenBank/DDBJ whole genome shotgun (WGS) entry which is preliminary data.</text>
</comment>
<keyword evidence="2" id="KW-1185">Reference proteome</keyword>